<feature type="region of interest" description="Disordered" evidence="1">
    <location>
        <begin position="292"/>
        <end position="321"/>
    </location>
</feature>
<evidence type="ECO:0000256" key="2">
    <source>
        <dbReference type="SAM" id="Phobius"/>
    </source>
</evidence>
<evidence type="ECO:0000313" key="5">
    <source>
        <dbReference type="Proteomes" id="UP000078576"/>
    </source>
</evidence>
<dbReference type="EMBL" id="KN714668">
    <property type="protein sequence ID" value="KUI53301.1"/>
    <property type="molecule type" value="Genomic_DNA"/>
</dbReference>
<reference evidence="5" key="1">
    <citation type="submission" date="2014-12" db="EMBL/GenBank/DDBJ databases">
        <title>Genome Sequence of Valsa Canker Pathogens Uncovers a Specific Adaption of Colonization on Woody Bark.</title>
        <authorList>
            <person name="Yin Z."/>
            <person name="Liu H."/>
            <person name="Gao X."/>
            <person name="Li Z."/>
            <person name="Song N."/>
            <person name="Ke X."/>
            <person name="Dai Q."/>
            <person name="Wu Y."/>
            <person name="Sun Y."/>
            <person name="Xu J.-R."/>
            <person name="Kang Z.K."/>
            <person name="Wang L."/>
            <person name="Huang L."/>
        </authorList>
    </citation>
    <scope>NUCLEOTIDE SEQUENCE [LARGE SCALE GENOMIC DNA]</scope>
    <source>
        <strain evidence="5">SXYL134</strain>
    </source>
</reference>
<keyword evidence="2" id="KW-1133">Transmembrane helix</keyword>
<proteinExistence type="predicted"/>
<keyword evidence="2" id="KW-0472">Membrane</keyword>
<organism evidence="4 5">
    <name type="scientific">Cytospora mali</name>
    <name type="common">Apple Valsa canker fungus</name>
    <name type="synonym">Valsa mali</name>
    <dbReference type="NCBI Taxonomy" id="578113"/>
    <lineage>
        <taxon>Eukaryota</taxon>
        <taxon>Fungi</taxon>
        <taxon>Dikarya</taxon>
        <taxon>Ascomycota</taxon>
        <taxon>Pezizomycotina</taxon>
        <taxon>Sordariomycetes</taxon>
        <taxon>Sordariomycetidae</taxon>
        <taxon>Diaporthales</taxon>
        <taxon>Cytosporaceae</taxon>
        <taxon>Cytospora</taxon>
    </lineage>
</organism>
<feature type="transmembrane region" description="Helical" evidence="2">
    <location>
        <begin position="355"/>
        <end position="375"/>
    </location>
</feature>
<evidence type="ECO:0000256" key="1">
    <source>
        <dbReference type="SAM" id="MobiDB-lite"/>
    </source>
</evidence>
<sequence>MNKAQGVFLWVALVVKSLREGMENGLSCADLIHEVDVLPDELESLYRHIIRSMGKSARRRAYQTFAIIIALKEYHNYRISLLAYSFLDDYERDENFFMKEAGSFELSSLIGKLGRERSISSKKKLAGWCKGLVEPYNGDKHQLENNEGWDFWSLELDFTHRSVLEFLNSEDVKLDMKLSLNGFNHIDSISNLLVADVLVELQIEDMIFNRVTQISEKEDKTTTTRELDSFCEDDMMEDALINQIEQILENAPETAVGAKKDCSLRQFIELCSFHNNERILQMIDAQLGADERNRTETENHSPESHNVPLAQHDPPQEEDEEYSYDFKGAIDIVACGAGALNGLRQLMSVVSKSQYFRYGLAALIGAIVSMLVSHFQRYLG</sequence>
<protein>
    <recommendedName>
        <fullName evidence="3">DUF7791 domain-containing protein</fullName>
    </recommendedName>
</protein>
<name>A0A194UNS8_CYTMA</name>
<dbReference type="Pfam" id="PF25053">
    <property type="entry name" value="DUF7791"/>
    <property type="match status" value="1"/>
</dbReference>
<dbReference type="PANTHER" id="PTHR10039">
    <property type="entry name" value="AMELOGENIN"/>
    <property type="match status" value="1"/>
</dbReference>
<dbReference type="PANTHER" id="PTHR10039:SF5">
    <property type="entry name" value="NACHT DOMAIN-CONTAINING PROTEIN"/>
    <property type="match status" value="1"/>
</dbReference>
<dbReference type="Proteomes" id="UP000078576">
    <property type="component" value="Unassembled WGS sequence"/>
</dbReference>
<dbReference type="InterPro" id="IPR056693">
    <property type="entry name" value="DUF7791"/>
</dbReference>
<feature type="compositionally biased region" description="Basic and acidic residues" evidence="1">
    <location>
        <begin position="292"/>
        <end position="303"/>
    </location>
</feature>
<keyword evidence="2" id="KW-0812">Transmembrane</keyword>
<feature type="domain" description="DUF7791" evidence="3">
    <location>
        <begin position="58"/>
        <end position="173"/>
    </location>
</feature>
<keyword evidence="5" id="KW-1185">Reference proteome</keyword>
<dbReference type="STRING" id="694573.A0A194UNS8"/>
<gene>
    <name evidence="4" type="ORF">VP1G_10514</name>
</gene>
<evidence type="ECO:0000259" key="3">
    <source>
        <dbReference type="Pfam" id="PF25053"/>
    </source>
</evidence>
<dbReference type="AlphaFoldDB" id="A0A194UNS8"/>
<accession>A0A194UNS8</accession>
<evidence type="ECO:0000313" key="4">
    <source>
        <dbReference type="EMBL" id="KUI53301.1"/>
    </source>
</evidence>
<dbReference type="OrthoDB" id="443402at2759"/>